<evidence type="ECO:0000259" key="1">
    <source>
        <dbReference type="Pfam" id="PF03959"/>
    </source>
</evidence>
<evidence type="ECO:0000313" key="3">
    <source>
        <dbReference type="Proteomes" id="UP001168877"/>
    </source>
</evidence>
<sequence length="110" mass="11874">MAALICALRERLKGELDFRFGILCSGYALPSTEFLPGSINCPSLHIFGSDLGKDRQIANQASREWHGSGSGSKVLTGSMPKEIKHIESLLNNFSHGMGMESCSNMKAATN</sequence>
<dbReference type="InterPro" id="IPR005645">
    <property type="entry name" value="FSH-like_dom"/>
</dbReference>
<protein>
    <recommendedName>
        <fullName evidence="1">Serine hydrolase domain-containing protein</fullName>
    </recommendedName>
</protein>
<keyword evidence="3" id="KW-1185">Reference proteome</keyword>
<dbReference type="AlphaFoldDB" id="A0AA39SZS1"/>
<dbReference type="PANTHER" id="PTHR43268:SF6">
    <property type="entry name" value="THIOSULFATE SULFURTRANSFERASE_RHODANESE-LIKE DOMAIN-CONTAINING PROTEIN 2"/>
    <property type="match status" value="1"/>
</dbReference>
<name>A0AA39SZS1_ACESA</name>
<gene>
    <name evidence="2" type="ORF">LWI29_029717</name>
</gene>
<evidence type="ECO:0000313" key="2">
    <source>
        <dbReference type="EMBL" id="KAK0602031.1"/>
    </source>
</evidence>
<feature type="domain" description="Serine hydrolase" evidence="1">
    <location>
        <begin position="1"/>
        <end position="62"/>
    </location>
</feature>
<organism evidence="2 3">
    <name type="scientific">Acer saccharum</name>
    <name type="common">Sugar maple</name>
    <dbReference type="NCBI Taxonomy" id="4024"/>
    <lineage>
        <taxon>Eukaryota</taxon>
        <taxon>Viridiplantae</taxon>
        <taxon>Streptophyta</taxon>
        <taxon>Embryophyta</taxon>
        <taxon>Tracheophyta</taxon>
        <taxon>Spermatophyta</taxon>
        <taxon>Magnoliopsida</taxon>
        <taxon>eudicotyledons</taxon>
        <taxon>Gunneridae</taxon>
        <taxon>Pentapetalae</taxon>
        <taxon>rosids</taxon>
        <taxon>malvids</taxon>
        <taxon>Sapindales</taxon>
        <taxon>Sapindaceae</taxon>
        <taxon>Hippocastanoideae</taxon>
        <taxon>Acereae</taxon>
        <taxon>Acer</taxon>
    </lineage>
</organism>
<proteinExistence type="predicted"/>
<reference evidence="2" key="1">
    <citation type="journal article" date="2022" name="Plant J.">
        <title>Strategies of tolerance reflected in two North American maple genomes.</title>
        <authorList>
            <person name="McEvoy S.L."/>
            <person name="Sezen U.U."/>
            <person name="Trouern-Trend A."/>
            <person name="McMahon S.M."/>
            <person name="Schaberg P.G."/>
            <person name="Yang J."/>
            <person name="Wegrzyn J.L."/>
            <person name="Swenson N.G."/>
        </authorList>
    </citation>
    <scope>NUCLEOTIDE SEQUENCE</scope>
    <source>
        <strain evidence="2">NS2018</strain>
    </source>
</reference>
<comment type="caution">
    <text evidence="2">The sequence shown here is derived from an EMBL/GenBank/DDBJ whole genome shotgun (WGS) entry which is preliminary data.</text>
</comment>
<dbReference type="InterPro" id="IPR020936">
    <property type="entry name" value="TrhO"/>
</dbReference>
<dbReference type="InterPro" id="IPR029058">
    <property type="entry name" value="AB_hydrolase_fold"/>
</dbReference>
<dbReference type="EMBL" id="JAUESC010000003">
    <property type="protein sequence ID" value="KAK0602031.1"/>
    <property type="molecule type" value="Genomic_DNA"/>
</dbReference>
<dbReference type="Proteomes" id="UP001168877">
    <property type="component" value="Unassembled WGS sequence"/>
</dbReference>
<dbReference type="PANTHER" id="PTHR43268">
    <property type="entry name" value="THIOSULFATE SULFURTRANSFERASE/RHODANESE-LIKE DOMAIN-CONTAINING PROTEIN 2"/>
    <property type="match status" value="1"/>
</dbReference>
<reference evidence="2" key="2">
    <citation type="submission" date="2023-06" db="EMBL/GenBank/DDBJ databases">
        <authorList>
            <person name="Swenson N.G."/>
            <person name="Wegrzyn J.L."/>
            <person name="Mcevoy S.L."/>
        </authorList>
    </citation>
    <scope>NUCLEOTIDE SEQUENCE</scope>
    <source>
        <strain evidence="2">NS2018</strain>
        <tissue evidence="2">Leaf</tissue>
    </source>
</reference>
<accession>A0AA39SZS1</accession>
<dbReference type="Gene3D" id="3.40.50.1820">
    <property type="entry name" value="alpha/beta hydrolase"/>
    <property type="match status" value="1"/>
</dbReference>
<dbReference type="Pfam" id="PF03959">
    <property type="entry name" value="FSH1"/>
    <property type="match status" value="1"/>
</dbReference>